<dbReference type="InterPro" id="IPR048769">
    <property type="entry name" value="HepT-like_dom"/>
</dbReference>
<organism evidence="2">
    <name type="scientific">uncultured Desulfobacterium sp</name>
    <dbReference type="NCBI Taxonomy" id="201089"/>
    <lineage>
        <taxon>Bacteria</taxon>
        <taxon>Pseudomonadati</taxon>
        <taxon>Thermodesulfobacteriota</taxon>
        <taxon>Desulfobacteria</taxon>
        <taxon>Desulfobacterales</taxon>
        <taxon>Desulfobacteriaceae</taxon>
        <taxon>Desulfobacterium</taxon>
        <taxon>environmental samples</taxon>
    </lineage>
</organism>
<dbReference type="EMBL" id="OJIN01000166">
    <property type="protein sequence ID" value="SPD74594.1"/>
    <property type="molecule type" value="Genomic_DNA"/>
</dbReference>
<name>A0A445MYJ0_9BACT</name>
<evidence type="ECO:0000259" key="1">
    <source>
        <dbReference type="Pfam" id="PF20797"/>
    </source>
</evidence>
<sequence length="163" mass="19001">MTTIYQELALRIRGEVPELERVANRAQNAWLHASRASDDQDIYLDSVALNIHSFYSGLERLFQLIARYVDCSSPESETWHRDLLYQISRNFLKIRPAVINEDNAKTLDEFRRFRHLIRNVYTTNLVPEKMTGLISVLPELCTRVNAELLAFASFLEELDRVTK</sequence>
<protein>
    <recommendedName>
        <fullName evidence="1">HepT-like domain-containing protein</fullName>
    </recommendedName>
</protein>
<feature type="domain" description="HepT-like" evidence="1">
    <location>
        <begin position="47"/>
        <end position="154"/>
    </location>
</feature>
<proteinExistence type="predicted"/>
<accession>A0A445MYJ0</accession>
<reference evidence="2" key="1">
    <citation type="submission" date="2018-01" db="EMBL/GenBank/DDBJ databases">
        <authorList>
            <person name="Regsiter A."/>
            <person name="William W."/>
        </authorList>
    </citation>
    <scope>NUCLEOTIDE SEQUENCE</scope>
    <source>
        <strain evidence="2">TRIP AH-1</strain>
    </source>
</reference>
<evidence type="ECO:0000313" key="2">
    <source>
        <dbReference type="EMBL" id="SPD74594.1"/>
    </source>
</evidence>
<dbReference type="Pfam" id="PF20797">
    <property type="entry name" value="HepT-like_2"/>
    <property type="match status" value="1"/>
</dbReference>
<gene>
    <name evidence="2" type="ORF">PITCH_A260006</name>
</gene>
<dbReference type="AlphaFoldDB" id="A0A445MYJ0"/>